<reference evidence="1" key="2">
    <citation type="submission" date="2019-11" db="EMBL/GenBank/DDBJ databases">
        <title>Improved Assembly of Tolypothrix boutellei genome.</title>
        <authorList>
            <person name="Sarangi A.N."/>
            <person name="Mukherjee M."/>
            <person name="Ghosh S."/>
            <person name="Singh D."/>
            <person name="Das A."/>
            <person name="Kant S."/>
            <person name="Prusty A."/>
            <person name="Tripathy S."/>
        </authorList>
    </citation>
    <scope>NUCLEOTIDE SEQUENCE</scope>
    <source>
        <strain evidence="1">VB521301</strain>
    </source>
</reference>
<sequence>MSATAYASRQSAGDPSLVLLTETLSAKRTLRERDAEGYARRAVRQLPGRGKPAYSTGLTAYFLWTHQLRATCGGDYSGGLRSFTPFQQVRSTRAYT</sequence>
<organism evidence="1 2">
    <name type="scientific">Tolypothrix bouteillei VB521301</name>
    <dbReference type="NCBI Taxonomy" id="1479485"/>
    <lineage>
        <taxon>Bacteria</taxon>
        <taxon>Bacillati</taxon>
        <taxon>Cyanobacteriota</taxon>
        <taxon>Cyanophyceae</taxon>
        <taxon>Nostocales</taxon>
        <taxon>Tolypothrichaceae</taxon>
        <taxon>Tolypothrix</taxon>
    </lineage>
</organism>
<proteinExistence type="predicted"/>
<dbReference type="AlphaFoldDB" id="A0A8S9SX81"/>
<accession>A0A8S9SX81</accession>
<evidence type="ECO:0000313" key="2">
    <source>
        <dbReference type="Proteomes" id="UP000029738"/>
    </source>
</evidence>
<evidence type="ECO:0000313" key="1">
    <source>
        <dbReference type="EMBL" id="KAF3883952.1"/>
    </source>
</evidence>
<name>A0A8S9SX81_9CYAN</name>
<gene>
    <name evidence="1" type="ORF">DA73_0400040375</name>
</gene>
<comment type="caution">
    <text evidence="1">The sequence shown here is derived from an EMBL/GenBank/DDBJ whole genome shotgun (WGS) entry which is preliminary data.</text>
</comment>
<dbReference type="Proteomes" id="UP000029738">
    <property type="component" value="Unassembled WGS sequence"/>
</dbReference>
<reference evidence="1" key="1">
    <citation type="journal article" date="2015" name="Genome Announc.">
        <title>Draft Genome Sequence of Tolypothrix boutellei Strain VB521301.</title>
        <authorList>
            <person name="Chandrababunaidu M.M."/>
            <person name="Singh D."/>
            <person name="Sen D."/>
            <person name="Bhan S."/>
            <person name="Das S."/>
            <person name="Gupta A."/>
            <person name="Adhikary S.P."/>
            <person name="Tripathy S."/>
        </authorList>
    </citation>
    <scope>NUCLEOTIDE SEQUENCE</scope>
    <source>
        <strain evidence="1">VB521301</strain>
    </source>
</reference>
<dbReference type="RefSeq" id="WP_137986445.1">
    <property type="nucleotide sequence ID" value="NZ_JHEG04000002.1"/>
</dbReference>
<keyword evidence="2" id="KW-1185">Reference proteome</keyword>
<dbReference type="EMBL" id="JHEG04000002">
    <property type="protein sequence ID" value="KAF3883952.1"/>
    <property type="molecule type" value="Genomic_DNA"/>
</dbReference>
<protein>
    <submittedName>
        <fullName evidence="1">Uncharacterized protein</fullName>
    </submittedName>
</protein>